<dbReference type="SUPFAM" id="SSF57701">
    <property type="entry name" value="Zn2/Cys6 DNA-binding domain"/>
    <property type="match status" value="1"/>
</dbReference>
<dbReference type="CDD" id="cd00067">
    <property type="entry name" value="GAL4"/>
    <property type="match status" value="1"/>
</dbReference>
<comment type="caution">
    <text evidence="5">The sequence shown here is derived from an EMBL/GenBank/DDBJ whole genome shotgun (WGS) entry which is preliminary data.</text>
</comment>
<dbReference type="PANTHER" id="PTHR47659:SF1">
    <property type="entry name" value="TRANSCRIPTION ACTIVATOR OF GLUCONEOGENESIS ERT1"/>
    <property type="match status" value="1"/>
</dbReference>
<organism evidence="5 6">
    <name type="scientific">Physocladia obscura</name>
    <dbReference type="NCBI Taxonomy" id="109957"/>
    <lineage>
        <taxon>Eukaryota</taxon>
        <taxon>Fungi</taxon>
        <taxon>Fungi incertae sedis</taxon>
        <taxon>Chytridiomycota</taxon>
        <taxon>Chytridiomycota incertae sedis</taxon>
        <taxon>Chytridiomycetes</taxon>
        <taxon>Chytridiales</taxon>
        <taxon>Chytriomycetaceae</taxon>
        <taxon>Physocladia</taxon>
    </lineage>
</organism>
<feature type="domain" description="Zn(2)-C6 fungal-type" evidence="4">
    <location>
        <begin position="154"/>
        <end position="183"/>
    </location>
</feature>
<evidence type="ECO:0000256" key="1">
    <source>
        <dbReference type="ARBA" id="ARBA00022723"/>
    </source>
</evidence>
<protein>
    <recommendedName>
        <fullName evidence="4">Zn(2)-C6 fungal-type domain-containing protein</fullName>
    </recommendedName>
</protein>
<dbReference type="PROSITE" id="PS00463">
    <property type="entry name" value="ZN2_CY6_FUNGAL_1"/>
    <property type="match status" value="1"/>
</dbReference>
<dbReference type="PANTHER" id="PTHR47659">
    <property type="entry name" value="ZN(II)2CYS6 TRANSCRIPTION FACTOR (EUROFUNG)-RELATED"/>
    <property type="match status" value="1"/>
</dbReference>
<feature type="region of interest" description="Disordered" evidence="3">
    <location>
        <begin position="182"/>
        <end position="203"/>
    </location>
</feature>
<proteinExistence type="predicted"/>
<dbReference type="InterPro" id="IPR001138">
    <property type="entry name" value="Zn2Cys6_DnaBD"/>
</dbReference>
<dbReference type="GO" id="GO:0008270">
    <property type="term" value="F:zinc ion binding"/>
    <property type="evidence" value="ECO:0007669"/>
    <property type="project" value="InterPro"/>
</dbReference>
<feature type="compositionally biased region" description="Low complexity" evidence="3">
    <location>
        <begin position="65"/>
        <end position="85"/>
    </location>
</feature>
<feature type="region of interest" description="Disordered" evidence="3">
    <location>
        <begin position="1"/>
        <end position="43"/>
    </location>
</feature>
<dbReference type="PROSITE" id="PS50048">
    <property type="entry name" value="ZN2_CY6_FUNGAL_2"/>
    <property type="match status" value="1"/>
</dbReference>
<evidence type="ECO:0000259" key="4">
    <source>
        <dbReference type="PROSITE" id="PS50048"/>
    </source>
</evidence>
<feature type="region of interest" description="Disordered" evidence="3">
    <location>
        <begin position="65"/>
        <end position="99"/>
    </location>
</feature>
<dbReference type="SMART" id="SM00066">
    <property type="entry name" value="GAL4"/>
    <property type="match status" value="1"/>
</dbReference>
<dbReference type="InterPro" id="IPR036864">
    <property type="entry name" value="Zn2-C6_fun-type_DNA-bd_sf"/>
</dbReference>
<feature type="compositionally biased region" description="Polar residues" evidence="3">
    <location>
        <begin position="29"/>
        <end position="40"/>
    </location>
</feature>
<keyword evidence="6" id="KW-1185">Reference proteome</keyword>
<feature type="compositionally biased region" description="Polar residues" evidence="3">
    <location>
        <begin position="1"/>
        <end position="12"/>
    </location>
</feature>
<evidence type="ECO:0000256" key="3">
    <source>
        <dbReference type="SAM" id="MobiDB-lite"/>
    </source>
</evidence>
<evidence type="ECO:0000313" key="5">
    <source>
        <dbReference type="EMBL" id="KAJ3081962.1"/>
    </source>
</evidence>
<sequence>MRSAGIDSNDQQCGADFDRNSALYANGKNAGSETHNNNENDNAEIVASRVLSAMAAAAAAAAAATSASSTKSSVTSSSPANTTAALPMTKKIKKKHRKPDEKNLLNAEIEVDGKVAEVEVEVKIKVANTATTGTPKIKAERQPAQRPKSYAQKACSHCKNSHVACDAGRPCKRCIRLNRAESCADADRKKRGRPSNAEKDNKSSSSLFLTFAVNLGSAATTTTATPANNTSLPSSPLQSSLRNATESLTAAAANTSSAASVFPSEDSPKNNLDTVPTTSPVKQPANSVKALIASRVEGRKAAAAAAAAVAAAISVSTDASCESSSLFKSRFVAYDTSPKPLAVSVPVVDEASVSACPPTSLTAAHMAAKAAHEFSPTSLVSATVPPAKERRKRKSVDTDGGGGGG</sequence>
<keyword evidence="1" id="KW-0479">Metal-binding</keyword>
<dbReference type="Pfam" id="PF00172">
    <property type="entry name" value="Zn_clus"/>
    <property type="match status" value="1"/>
</dbReference>
<dbReference type="Proteomes" id="UP001211907">
    <property type="component" value="Unassembled WGS sequence"/>
</dbReference>
<feature type="non-terminal residue" evidence="5">
    <location>
        <position position="405"/>
    </location>
</feature>
<name>A0AAD5XA21_9FUNG</name>
<feature type="region of interest" description="Disordered" evidence="3">
    <location>
        <begin position="372"/>
        <end position="405"/>
    </location>
</feature>
<accession>A0AAD5XA21</accession>
<feature type="region of interest" description="Disordered" evidence="3">
    <location>
        <begin position="221"/>
        <end position="241"/>
    </location>
</feature>
<evidence type="ECO:0000313" key="6">
    <source>
        <dbReference type="Proteomes" id="UP001211907"/>
    </source>
</evidence>
<dbReference type="InterPro" id="IPR050335">
    <property type="entry name" value="ERT1_acuK_gluconeogen_tf"/>
</dbReference>
<reference evidence="5" key="1">
    <citation type="submission" date="2020-05" db="EMBL/GenBank/DDBJ databases">
        <title>Phylogenomic resolution of chytrid fungi.</title>
        <authorList>
            <person name="Stajich J.E."/>
            <person name="Amses K."/>
            <person name="Simmons R."/>
            <person name="Seto K."/>
            <person name="Myers J."/>
            <person name="Bonds A."/>
            <person name="Quandt C.A."/>
            <person name="Barry K."/>
            <person name="Liu P."/>
            <person name="Grigoriev I."/>
            <person name="Longcore J.E."/>
            <person name="James T.Y."/>
        </authorList>
    </citation>
    <scope>NUCLEOTIDE SEQUENCE</scope>
    <source>
        <strain evidence="5">JEL0513</strain>
    </source>
</reference>
<gene>
    <name evidence="5" type="ORF">HK100_009788</name>
</gene>
<evidence type="ECO:0000256" key="2">
    <source>
        <dbReference type="ARBA" id="ARBA00023242"/>
    </source>
</evidence>
<keyword evidence="2" id="KW-0539">Nucleus</keyword>
<dbReference type="AlphaFoldDB" id="A0AAD5XA21"/>
<dbReference type="GO" id="GO:0000981">
    <property type="term" value="F:DNA-binding transcription factor activity, RNA polymerase II-specific"/>
    <property type="evidence" value="ECO:0007669"/>
    <property type="project" value="InterPro"/>
</dbReference>
<dbReference type="EMBL" id="JADGJH010005136">
    <property type="protein sequence ID" value="KAJ3081962.1"/>
    <property type="molecule type" value="Genomic_DNA"/>
</dbReference>